<dbReference type="CDD" id="cd00136">
    <property type="entry name" value="PDZ_canonical"/>
    <property type="match status" value="1"/>
</dbReference>
<sequence length="1434" mass="155080">MLPVLGDQLISRTGEPECQRQSLPERTESSSQPNSFTGGNSITAPCKGEPVRKPPQTITLSHDVSDQAELRPLVSERAVVRSKGKSGSNGGSNTTVSSFLADSYNASDKVLQKLVQSLGRSLNTRKRDRLEAKRKGGSSWLRHVPGCCSGSGKSVSPPARDSIVLRTGTCLRYRNERNRLPSVTTDNLLDRSTPSTGRQITSTDQEDERAFGGEYGIADERFLPPAGNGTSDRFIFDRLQLEFPVVEPAVELICYQHHSTDEDDDDDDDDSYDNDTNEYEHDDPRERTCALQRSASERTDRNRRTRTNMGANVSSSARQHAKGLTSGRRAQSIDNLKSDTTQYFHQYHNNNNGDTFHHQTFLADTAGSNADGEGLEKQPPPPDLACLPGTGQIPPEQQQQQQQQDHVIYVSRKDRNKFCGSLPNHLDLDASTIDRDCEAIVKQNEFLQANLKNVQQHQQQQQTATRTGCNQTGVPNPSPPNGAQQQLTFAGSVPVDHTTAGSQQQLQNLPPQLPTYQQHQGSPLHCSSTATQGPPNTSGPGGVGLVDGVGGSTFRSSEACGSGQQQQVGTIAANLQLKLPLHRTAIDAGCDQGYGSERSPEDDLPPPLLLMHETQYIEILASSSSSIGSTAPCQQLPVECGGSSNALLQQGEQQHTQPCWTHSTNTGQLVVGPYSFITKDSIFFVQVSKGSRGLGFSVSGGTDSSASYPGLIRIKRLFPHQAAWATGMLQPGDILLEANGVPLTGLTNYLALEVLRKATNVVTLTVCRPKDEQYRKLSPPTEPPRPPLRNALSYEQGQGSNSVPQSPLPAGIPFQHQQQQIHHFFPPPNARNPQLQTVGGYLPSHDPIQTSFSGEFEIVLTKQQGSLGFTLRKEDESVLGHYVRALVREPALSDGRIRPGDKIVAVNDVPVSSMSHEEAVIFLRQAADVVRLRLYRDQAQTPLSAHSPIESSLRGRTRLLLRPEAINLLTDLAANRFHRAAAGSGSSVASSHTNSPRRLRRVGAHQAGFDNHGFQQQQHQQQHSNDTFNYSDSCSNASTIVSQAVDELDDAYYCDEEIDAIVASEDRTSGGEEHGPRPRPTFLDLEAGTRFQLGSGGTTVQQLNNLDRDTLNAPLRYGLGGGAGTPGLAGPDPDGANFVSLPCETFLVACKTEQDLQQAGDQTEAIYVQHFAHKSPLYSSVNVPARVGAAELVDAVERGGKKSLMKWKGATLLGDEEEQHEPLKAADLVQEQQDTLVTPDADDSSLAATAGTTLSTATPTTERELFDLNASCGTDSEGNQIFTVELNKGWNSRLGFSLKQDTGANGSIRTVISAIYRDSVAARDGRLRVGDVLIMVNEESVEAVPTAQVIELMRIVRGAIFITLLRPSGAGGAEGTLEPTPEEPTSVEPSGNVTPVHSSDYVAVGNRDASNVTSSTVKKQEETSDPTEVSTEGQ</sequence>
<feature type="region of interest" description="Disordered" evidence="1">
    <location>
        <begin position="453"/>
        <end position="486"/>
    </location>
</feature>
<feature type="compositionally biased region" description="Polar residues" evidence="1">
    <location>
        <begin position="29"/>
        <end position="43"/>
    </location>
</feature>
<feature type="region of interest" description="Disordered" evidence="1">
    <location>
        <begin position="365"/>
        <end position="405"/>
    </location>
</feature>
<dbReference type="EnsemblMetazoa" id="AFUN020054-RA">
    <property type="protein sequence ID" value="AFUN020054-PA"/>
    <property type="gene ID" value="AFUN020054"/>
</dbReference>
<feature type="domain" description="PDZ" evidence="2">
    <location>
        <begin position="1283"/>
        <end position="1368"/>
    </location>
</feature>
<feature type="compositionally biased region" description="Basic and acidic residues" evidence="1">
    <location>
        <begin position="14"/>
        <end position="28"/>
    </location>
</feature>
<dbReference type="Pfam" id="PF00595">
    <property type="entry name" value="PDZ"/>
    <property type="match status" value="3"/>
</dbReference>
<evidence type="ECO:0000259" key="2">
    <source>
        <dbReference type="PROSITE" id="PS50106"/>
    </source>
</evidence>
<feature type="compositionally biased region" description="Acidic residues" evidence="1">
    <location>
        <begin position="261"/>
        <end position="277"/>
    </location>
</feature>
<organism evidence="3">
    <name type="scientific">Anopheles funestus</name>
    <name type="common">African malaria mosquito</name>
    <dbReference type="NCBI Taxonomy" id="62324"/>
    <lineage>
        <taxon>Eukaryota</taxon>
        <taxon>Metazoa</taxon>
        <taxon>Ecdysozoa</taxon>
        <taxon>Arthropoda</taxon>
        <taxon>Hexapoda</taxon>
        <taxon>Insecta</taxon>
        <taxon>Pterygota</taxon>
        <taxon>Neoptera</taxon>
        <taxon>Endopterygota</taxon>
        <taxon>Diptera</taxon>
        <taxon>Nematocera</taxon>
        <taxon>Culicoidea</taxon>
        <taxon>Culicidae</taxon>
        <taxon>Anophelinae</taxon>
        <taxon>Anopheles</taxon>
    </lineage>
</organism>
<feature type="region of interest" description="Disordered" evidence="1">
    <location>
        <begin position="773"/>
        <end position="811"/>
    </location>
</feature>
<dbReference type="VEuPathDB" id="VectorBase:AFUN020054"/>
<dbReference type="PROSITE" id="PS50106">
    <property type="entry name" value="PDZ"/>
    <property type="match status" value="3"/>
</dbReference>
<evidence type="ECO:0000256" key="1">
    <source>
        <dbReference type="SAM" id="MobiDB-lite"/>
    </source>
</evidence>
<accession>A0A4Y0BJH0</accession>
<feature type="compositionally biased region" description="Low complexity" evidence="1">
    <location>
        <begin position="1375"/>
        <end position="1391"/>
    </location>
</feature>
<dbReference type="STRING" id="62324.A0A4Y0BJH0"/>
<dbReference type="Gene3D" id="2.30.42.10">
    <property type="match status" value="3"/>
</dbReference>
<protein>
    <recommendedName>
        <fullName evidence="2">PDZ domain-containing protein</fullName>
    </recommendedName>
</protein>
<dbReference type="InterPro" id="IPR052074">
    <property type="entry name" value="NonRcpt_TyrProt_Phosphatase"/>
</dbReference>
<feature type="compositionally biased region" description="Polar residues" evidence="1">
    <location>
        <begin position="519"/>
        <end position="538"/>
    </location>
</feature>
<feature type="region of interest" description="Disordered" evidence="1">
    <location>
        <begin position="1236"/>
        <end position="1260"/>
    </location>
</feature>
<feature type="region of interest" description="Disordered" evidence="1">
    <location>
        <begin position="1372"/>
        <end position="1434"/>
    </location>
</feature>
<feature type="region of interest" description="Disordered" evidence="1">
    <location>
        <begin position="181"/>
        <end position="209"/>
    </location>
</feature>
<feature type="domain" description="PDZ" evidence="2">
    <location>
        <begin position="684"/>
        <end position="770"/>
    </location>
</feature>
<feature type="region of interest" description="Disordered" evidence="1">
    <location>
        <begin position="126"/>
        <end position="160"/>
    </location>
</feature>
<proteinExistence type="predicted"/>
<dbReference type="PANTHER" id="PTHR46900">
    <property type="entry name" value="TYROSINE-PROTEIN PHOSPHATASE NON-RECEPTOR TYPE 13"/>
    <property type="match status" value="1"/>
</dbReference>
<dbReference type="InterPro" id="IPR001478">
    <property type="entry name" value="PDZ"/>
</dbReference>
<feature type="domain" description="PDZ" evidence="2">
    <location>
        <begin position="857"/>
        <end position="938"/>
    </location>
</feature>
<evidence type="ECO:0000313" key="3">
    <source>
        <dbReference type="EnsemblMetazoa" id="AFUN020054-PA"/>
    </source>
</evidence>
<feature type="compositionally biased region" description="Polar residues" evidence="1">
    <location>
        <begin position="1408"/>
        <end position="1417"/>
    </location>
</feature>
<feature type="compositionally biased region" description="Polar residues" evidence="1">
    <location>
        <begin position="309"/>
        <end position="318"/>
    </location>
</feature>
<reference evidence="3" key="1">
    <citation type="submission" date="2020-05" db="UniProtKB">
        <authorList>
            <consortium name="EnsemblMetazoa"/>
        </authorList>
    </citation>
    <scope>IDENTIFICATION</scope>
    <source>
        <strain evidence="3">FUMOZ</strain>
    </source>
</reference>
<feature type="compositionally biased region" description="Basic and acidic residues" evidence="1">
    <location>
        <begin position="278"/>
        <end position="288"/>
    </location>
</feature>
<dbReference type="SUPFAM" id="SSF50156">
    <property type="entry name" value="PDZ domain-like"/>
    <property type="match status" value="3"/>
</dbReference>
<feature type="region of interest" description="Disordered" evidence="1">
    <location>
        <begin position="1"/>
        <end position="72"/>
    </location>
</feature>
<feature type="compositionally biased region" description="Low complexity" evidence="1">
    <location>
        <begin position="1244"/>
        <end position="1260"/>
    </location>
</feature>
<feature type="region of interest" description="Disordered" evidence="1">
    <location>
        <begin position="258"/>
        <end position="333"/>
    </location>
</feature>
<feature type="compositionally biased region" description="Polar residues" evidence="1">
    <location>
        <begin position="463"/>
        <end position="486"/>
    </location>
</feature>
<feature type="compositionally biased region" description="Gly residues" evidence="1">
    <location>
        <begin position="539"/>
        <end position="551"/>
    </location>
</feature>
<dbReference type="VEuPathDB" id="VectorBase:AFUN2_011330"/>
<dbReference type="SMART" id="SM00228">
    <property type="entry name" value="PDZ"/>
    <property type="match status" value="3"/>
</dbReference>
<dbReference type="PANTHER" id="PTHR46900:SF4">
    <property type="entry name" value="FERM AND PDZ DOMAIN CONTAINING 2"/>
    <property type="match status" value="1"/>
</dbReference>
<dbReference type="InterPro" id="IPR036034">
    <property type="entry name" value="PDZ_sf"/>
</dbReference>
<feature type="compositionally biased region" description="Polar residues" evidence="1">
    <location>
        <begin position="181"/>
        <end position="203"/>
    </location>
</feature>
<feature type="compositionally biased region" description="Polar residues" evidence="1">
    <location>
        <begin position="793"/>
        <end position="805"/>
    </location>
</feature>
<name>A0A4Y0BJH0_ANOFN</name>
<feature type="region of interest" description="Disordered" evidence="1">
    <location>
        <begin position="512"/>
        <end position="565"/>
    </location>
</feature>